<evidence type="ECO:0000313" key="7">
    <source>
        <dbReference type="EMBL" id="MDT8900776.1"/>
    </source>
</evidence>
<name>A0ABU3P3N6_9FIRM</name>
<proteinExistence type="predicted"/>
<organism evidence="10 11">
    <name type="scientific">Anaeroselena agilis</name>
    <dbReference type="NCBI Taxonomy" id="3063788"/>
    <lineage>
        <taxon>Bacteria</taxon>
        <taxon>Bacillati</taxon>
        <taxon>Bacillota</taxon>
        <taxon>Negativicutes</taxon>
        <taxon>Acetonemataceae</taxon>
        <taxon>Anaeroselena</taxon>
    </lineage>
</organism>
<dbReference type="EMBL" id="JAUOZS010000001">
    <property type="protein sequence ID" value="MDT8900099.1"/>
    <property type="molecule type" value="Genomic_DNA"/>
</dbReference>
<feature type="domain" description="Transposase DDE" evidence="2">
    <location>
        <begin position="387"/>
        <end position="501"/>
    </location>
</feature>
<dbReference type="EMBL" id="JAUOZS010000001">
    <property type="protein sequence ID" value="MDT8901966.1"/>
    <property type="molecule type" value="Genomic_DNA"/>
</dbReference>
<evidence type="ECO:0000313" key="5">
    <source>
        <dbReference type="EMBL" id="MDT8900277.1"/>
    </source>
</evidence>
<evidence type="ECO:0000313" key="8">
    <source>
        <dbReference type="EMBL" id="MDT8901966.1"/>
    </source>
</evidence>
<evidence type="ECO:0000313" key="9">
    <source>
        <dbReference type="EMBL" id="MDT8902005.1"/>
    </source>
</evidence>
<evidence type="ECO:0000259" key="2">
    <source>
        <dbReference type="Pfam" id="PF13751"/>
    </source>
</evidence>
<feature type="domain" description="Transposase InsH N-terminal" evidence="1">
    <location>
        <begin position="42"/>
        <end position="113"/>
    </location>
</feature>
<evidence type="ECO:0000313" key="11">
    <source>
        <dbReference type="Proteomes" id="UP001254848"/>
    </source>
</evidence>
<gene>
    <name evidence="3" type="ORF">Q4T40_02460</name>
    <name evidence="4" type="ORF">Q4T40_02500</name>
    <name evidence="5" type="ORF">Q4T40_03365</name>
    <name evidence="6" type="ORF">Q4T40_05720</name>
    <name evidence="7" type="ORF">Q4T40_05925</name>
    <name evidence="8" type="ORF">Q4T40_11990</name>
    <name evidence="9" type="ORF">Q4T40_12185</name>
    <name evidence="10" type="ORF">Q4T40_20675</name>
</gene>
<dbReference type="EMBL" id="JAUOZS010000001">
    <property type="protein sequence ID" value="MDT8900277.1"/>
    <property type="molecule type" value="Genomic_DNA"/>
</dbReference>
<evidence type="ECO:0000313" key="10">
    <source>
        <dbReference type="EMBL" id="MDT8903649.1"/>
    </source>
</evidence>
<dbReference type="InterPro" id="IPR008490">
    <property type="entry name" value="Transposase_InsH_N"/>
</dbReference>
<dbReference type="PANTHER" id="PTHR35604:SF2">
    <property type="entry name" value="TRANSPOSASE INSH FOR INSERTION SEQUENCE ELEMENT IS5A-RELATED"/>
    <property type="match status" value="1"/>
</dbReference>
<keyword evidence="11" id="KW-1185">Reference proteome</keyword>
<accession>A0ABU3P3N6</accession>
<dbReference type="EMBL" id="JAUOZS010000001">
    <property type="protein sequence ID" value="MDT8902005.1"/>
    <property type="molecule type" value="Genomic_DNA"/>
</dbReference>
<dbReference type="EMBL" id="JAUOZS010000001">
    <property type="protein sequence ID" value="MDT8900736.1"/>
    <property type="molecule type" value="Genomic_DNA"/>
</dbReference>
<dbReference type="NCBIfam" id="NF033551">
    <property type="entry name" value="transpos_IS1182"/>
    <property type="match status" value="1"/>
</dbReference>
<dbReference type="Pfam" id="PF05598">
    <property type="entry name" value="DUF772"/>
    <property type="match status" value="1"/>
</dbReference>
<comment type="caution">
    <text evidence="10">The sequence shown here is derived from an EMBL/GenBank/DDBJ whole genome shotgun (WGS) entry which is preliminary data.</text>
</comment>
<dbReference type="InterPro" id="IPR047629">
    <property type="entry name" value="IS1182_transpos"/>
</dbReference>
<sequence>MLGSQDKQTSLLDLEAWLDGPLVDPDSIYGLFARWGERLIREEDFADLYSAVGRPSVSPALLSKVLLLMYHDNVSDREAEQRARYDLRWKKALGLGLNETGFDHTALCRFRTRLLLNKQQKLVFERFVRLAKETGILKDRGLQILDSTQVLGAGALQDTYTLIKKAIQKMFAVSSHAGGTARDRLNALSLSLDYSQNGKEKIRWDDAEARTQLLRQLVGDGRAILDALKGAELTADEKTAMELLGNVTEQDIVTDDTGIHLKQGVAPDRILSVTDPDMRHGHKTSSGRFNGHKSQILMDEASELITGIDITAGNRPDGESVDPLLAGTLVKPGKLLGDTAYGTLEARDQMAKHQVTPVAPLPGAHAPKKRFGKQDFTIDFGQGICWCPAGEITATVRHRKGGIDVFVFPKATCNRCKFRDQCTRHGKGKTIELHSQEERRREILAEMATEEFRTLYVKRAKVERKVAHLIRKGMRQARYIGRTKTLLQVAFTAAVVNIKRLYTLTRDQVCPSVGLPAVLVGQ</sequence>
<evidence type="ECO:0000313" key="3">
    <source>
        <dbReference type="EMBL" id="MDT8900099.1"/>
    </source>
</evidence>
<dbReference type="InterPro" id="IPR025668">
    <property type="entry name" value="Tnp_DDE_dom"/>
</dbReference>
<dbReference type="EMBL" id="JAUOZS010000001">
    <property type="protein sequence ID" value="MDT8903649.1"/>
    <property type="molecule type" value="Genomic_DNA"/>
</dbReference>
<dbReference type="Pfam" id="PF13751">
    <property type="entry name" value="DDE_Tnp_1_6"/>
    <property type="match status" value="1"/>
</dbReference>
<dbReference type="EMBL" id="JAUOZS010000001">
    <property type="protein sequence ID" value="MDT8900776.1"/>
    <property type="molecule type" value="Genomic_DNA"/>
</dbReference>
<dbReference type="RefSeq" id="WP_413778659.1">
    <property type="nucleotide sequence ID" value="NZ_JAUOZS010000001.1"/>
</dbReference>
<reference evidence="10 11" key="1">
    <citation type="submission" date="2023-07" db="EMBL/GenBank/DDBJ databases">
        <title>The novel representative of Negativicutes class, Anaeroselena agilis gen. nov. sp. nov.</title>
        <authorList>
            <person name="Prokofeva M.I."/>
            <person name="Elcheninov A.G."/>
            <person name="Klyukina A."/>
            <person name="Kublanov I.V."/>
            <person name="Frolov E.N."/>
            <person name="Podosokorskaya O.A."/>
        </authorList>
    </citation>
    <scope>NUCLEOTIDE SEQUENCE [LARGE SCALE GENOMIC DNA]</scope>
    <source>
        <strain evidence="10 11">4137-cl</strain>
    </source>
</reference>
<protein>
    <submittedName>
        <fullName evidence="10">IS1182 family transposase</fullName>
    </submittedName>
</protein>
<evidence type="ECO:0000259" key="1">
    <source>
        <dbReference type="Pfam" id="PF05598"/>
    </source>
</evidence>
<evidence type="ECO:0000313" key="4">
    <source>
        <dbReference type="EMBL" id="MDT8900106.1"/>
    </source>
</evidence>
<dbReference type="Proteomes" id="UP001254848">
    <property type="component" value="Unassembled WGS sequence"/>
</dbReference>
<dbReference type="PANTHER" id="PTHR35604">
    <property type="entry name" value="TRANSPOSASE INSH FOR INSERTION SEQUENCE ELEMENT IS5A-RELATED"/>
    <property type="match status" value="1"/>
</dbReference>
<dbReference type="EMBL" id="JAUOZS010000001">
    <property type="protein sequence ID" value="MDT8900106.1"/>
    <property type="molecule type" value="Genomic_DNA"/>
</dbReference>
<evidence type="ECO:0000313" key="6">
    <source>
        <dbReference type="EMBL" id="MDT8900736.1"/>
    </source>
</evidence>